<comment type="caution">
    <text evidence="3">The sequence shown here is derived from an EMBL/GenBank/DDBJ whole genome shotgun (WGS) entry which is preliminary data.</text>
</comment>
<keyword evidence="1" id="KW-0378">Hydrolase</keyword>
<dbReference type="PANTHER" id="PTHR22901:SF0">
    <property type="entry name" value="SIALATE O-ACETYLESTERASE"/>
    <property type="match status" value="1"/>
</dbReference>
<evidence type="ECO:0000313" key="3">
    <source>
        <dbReference type="EMBL" id="MCA5004742.1"/>
    </source>
</evidence>
<dbReference type="InterPro" id="IPR005181">
    <property type="entry name" value="SASA"/>
</dbReference>
<proteinExistence type="predicted"/>
<evidence type="ECO:0000256" key="1">
    <source>
        <dbReference type="ARBA" id="ARBA00022801"/>
    </source>
</evidence>
<dbReference type="SUPFAM" id="SSF52266">
    <property type="entry name" value="SGNH hydrolase"/>
    <property type="match status" value="1"/>
</dbReference>
<dbReference type="InterPro" id="IPR039329">
    <property type="entry name" value="SIAE"/>
</dbReference>
<keyword evidence="4" id="KW-1185">Reference proteome</keyword>
<evidence type="ECO:0000259" key="2">
    <source>
        <dbReference type="Pfam" id="PF03629"/>
    </source>
</evidence>
<dbReference type="Gene3D" id="3.40.50.1110">
    <property type="entry name" value="SGNH hydrolase"/>
    <property type="match status" value="1"/>
</dbReference>
<dbReference type="Proteomes" id="UP001165302">
    <property type="component" value="Unassembled WGS sequence"/>
</dbReference>
<accession>A0ABS7Z595</accession>
<dbReference type="EMBL" id="JADEYP010000008">
    <property type="protein sequence ID" value="MCA5004742.1"/>
    <property type="molecule type" value="Genomic_DNA"/>
</dbReference>
<dbReference type="PANTHER" id="PTHR22901">
    <property type="entry name" value="SIALATE O-ACETYLESTERASE"/>
    <property type="match status" value="1"/>
</dbReference>
<dbReference type="RefSeq" id="WP_225552129.1">
    <property type="nucleotide sequence ID" value="NZ_JADEYP010000008.1"/>
</dbReference>
<reference evidence="3" key="1">
    <citation type="submission" date="2020-10" db="EMBL/GenBank/DDBJ databases">
        <authorList>
            <person name="Lu T."/>
            <person name="Wang Q."/>
            <person name="Han X."/>
        </authorList>
    </citation>
    <scope>NUCLEOTIDE SEQUENCE</scope>
    <source>
        <strain evidence="3">WQ 366</strain>
    </source>
</reference>
<dbReference type="Pfam" id="PF03629">
    <property type="entry name" value="SASA"/>
    <property type="match status" value="1"/>
</dbReference>
<protein>
    <submittedName>
        <fullName evidence="3">Sialate O-acetylesterase</fullName>
    </submittedName>
</protein>
<sequence length="473" mass="53541">MVRIVFTFIFLLTTQMLFAKLSLSSLFTDNMVLQQQKQVPIWGWANKGEKVTIKTSWDKKTYRTNASTSGNWKIELITPKAGGPYAIEILAGDKIVLQNVLIGEVWLCSGQSNMEMPLKGYPGQPIEESTDAIIESKNKNIRFYTVPRNPSLKLQENSKPSDWKISNPENSANFSATAYFFAKRLHQILEVPVGVILCAYGGSNIETWMHQEWLKEVSNLEIPSEENGLKNKNRIPTMLFNGMVNPIVGFGLKGILWYQGESNYEIAESYERLFTGMVQSYRKLWNDDQLPFYYAQIAPFDYASLPPYHKEDKFNSAFIRDAQRKSLDTLMHSGMVVTLDIGEEECIHPSKKSEVGDRFAMLALQNSYFLKGINGQSPIYDKYEIHEAQAIVHFRECPLGLTSHGKELKNFEIAGEDKLFYPANAIIKGKAIVVSSPKVSKPAAVRYGFKDFVIGDLFGVNGLPVSSFRTDDW</sequence>
<gene>
    <name evidence="3" type="ORF">IPZ78_06180</name>
</gene>
<organism evidence="3 4">
    <name type="scientific">Sphingobacterium bovistauri</name>
    <dbReference type="NCBI Taxonomy" id="2781959"/>
    <lineage>
        <taxon>Bacteria</taxon>
        <taxon>Pseudomonadati</taxon>
        <taxon>Bacteroidota</taxon>
        <taxon>Sphingobacteriia</taxon>
        <taxon>Sphingobacteriales</taxon>
        <taxon>Sphingobacteriaceae</taxon>
        <taxon>Sphingobacterium</taxon>
    </lineage>
</organism>
<evidence type="ECO:0000313" key="4">
    <source>
        <dbReference type="Proteomes" id="UP001165302"/>
    </source>
</evidence>
<name>A0ABS7Z595_9SPHI</name>
<dbReference type="InterPro" id="IPR036514">
    <property type="entry name" value="SGNH_hydro_sf"/>
</dbReference>
<feature type="domain" description="Sialate O-acetylesterase" evidence="2">
    <location>
        <begin position="104"/>
        <end position="361"/>
    </location>
</feature>